<dbReference type="PANTHER" id="PTHR34075">
    <property type="entry name" value="BLR3430 PROTEIN"/>
    <property type="match status" value="1"/>
</dbReference>
<sequence>MAYRPEPDRDSRPWWERVAGHEFAVQECVTCGTPRFPPRAFCPGCRTEEWRWLEVAAEGRVESWIVSHQPFLPGAREPYLVVMVRLAAVPGCLVYGNWRGEGPPAYGQRVEAAYTEVDEGAGEGLTLVNWKPAEIGNDHSVENSPTGRP</sequence>
<dbReference type="InterPro" id="IPR052513">
    <property type="entry name" value="Thioester_dehydratase-like"/>
</dbReference>
<dbReference type="Gene3D" id="6.10.30.10">
    <property type="match status" value="1"/>
</dbReference>
<dbReference type="Proteomes" id="UP000236732">
    <property type="component" value="Unassembled WGS sequence"/>
</dbReference>
<dbReference type="RefSeq" id="WP_235029839.1">
    <property type="nucleotide sequence ID" value="NZ_FNVT01000001.1"/>
</dbReference>
<name>A0A1H5TE34_9ACTN</name>
<organism evidence="3 4">
    <name type="scientific">Nonomuraea solani</name>
    <dbReference type="NCBI Taxonomy" id="1144553"/>
    <lineage>
        <taxon>Bacteria</taxon>
        <taxon>Bacillati</taxon>
        <taxon>Actinomycetota</taxon>
        <taxon>Actinomycetes</taxon>
        <taxon>Streptosporangiales</taxon>
        <taxon>Streptosporangiaceae</taxon>
        <taxon>Nonomuraea</taxon>
    </lineage>
</organism>
<dbReference type="AlphaFoldDB" id="A0A1H5TE34"/>
<protein>
    <recommendedName>
        <fullName evidence="5">DUF35 domain-containing protein</fullName>
    </recommendedName>
</protein>
<reference evidence="3 4" key="1">
    <citation type="submission" date="2016-10" db="EMBL/GenBank/DDBJ databases">
        <authorList>
            <person name="de Groot N.N."/>
        </authorList>
    </citation>
    <scope>NUCLEOTIDE SEQUENCE [LARGE SCALE GENOMIC DNA]</scope>
    <source>
        <strain evidence="3 4">CGMCC 4.7037</strain>
    </source>
</reference>
<feature type="domain" description="ChsH2 rubredoxin-like zinc ribbon" evidence="2">
    <location>
        <begin position="15"/>
        <end position="50"/>
    </location>
</feature>
<keyword evidence="4" id="KW-1185">Reference proteome</keyword>
<accession>A0A1H5TE34</accession>
<dbReference type="InterPro" id="IPR012340">
    <property type="entry name" value="NA-bd_OB-fold"/>
</dbReference>
<dbReference type="InterPro" id="IPR002878">
    <property type="entry name" value="ChsH2_C"/>
</dbReference>
<evidence type="ECO:0000313" key="4">
    <source>
        <dbReference type="Proteomes" id="UP000236732"/>
    </source>
</evidence>
<dbReference type="SUPFAM" id="SSF50249">
    <property type="entry name" value="Nucleic acid-binding proteins"/>
    <property type="match status" value="1"/>
</dbReference>
<evidence type="ECO:0000259" key="2">
    <source>
        <dbReference type="Pfam" id="PF12172"/>
    </source>
</evidence>
<dbReference type="Pfam" id="PF01796">
    <property type="entry name" value="OB_ChsH2_C"/>
    <property type="match status" value="1"/>
</dbReference>
<dbReference type="Pfam" id="PF12172">
    <property type="entry name" value="zf-ChsH2"/>
    <property type="match status" value="1"/>
</dbReference>
<feature type="domain" description="ChsH2 C-terminal OB-fold" evidence="1">
    <location>
        <begin position="52"/>
        <end position="113"/>
    </location>
</feature>
<dbReference type="EMBL" id="FNVT01000001">
    <property type="protein sequence ID" value="SEF61112.1"/>
    <property type="molecule type" value="Genomic_DNA"/>
</dbReference>
<evidence type="ECO:0000259" key="1">
    <source>
        <dbReference type="Pfam" id="PF01796"/>
    </source>
</evidence>
<dbReference type="InterPro" id="IPR022002">
    <property type="entry name" value="ChsH2_Znr"/>
</dbReference>
<dbReference type="PANTHER" id="PTHR34075:SF5">
    <property type="entry name" value="BLR3430 PROTEIN"/>
    <property type="match status" value="1"/>
</dbReference>
<evidence type="ECO:0008006" key="5">
    <source>
        <dbReference type="Google" id="ProtNLM"/>
    </source>
</evidence>
<gene>
    <name evidence="3" type="ORF">SAMN05444920_101193</name>
</gene>
<proteinExistence type="predicted"/>
<evidence type="ECO:0000313" key="3">
    <source>
        <dbReference type="EMBL" id="SEF61112.1"/>
    </source>
</evidence>